<dbReference type="InterPro" id="IPR002110">
    <property type="entry name" value="Ankyrin_rpt"/>
</dbReference>
<feature type="domain" description="Nephrocystin 3-like N-terminal" evidence="4">
    <location>
        <begin position="378"/>
        <end position="556"/>
    </location>
</feature>
<dbReference type="Pfam" id="PF24883">
    <property type="entry name" value="NPHP3_N"/>
    <property type="match status" value="1"/>
</dbReference>
<dbReference type="InterPro" id="IPR036770">
    <property type="entry name" value="Ankyrin_rpt-contain_sf"/>
</dbReference>
<keyword evidence="1" id="KW-0677">Repeat</keyword>
<proteinExistence type="predicted"/>
<reference evidence="5 6" key="1">
    <citation type="submission" date="2019-06" db="EMBL/GenBank/DDBJ databases">
        <authorList>
            <person name="Palmer J.M."/>
        </authorList>
    </citation>
    <scope>NUCLEOTIDE SEQUENCE [LARGE SCALE GENOMIC DNA]</scope>
    <source>
        <strain evidence="5 6">TWF703</strain>
    </source>
</reference>
<dbReference type="SUPFAM" id="SSF53167">
    <property type="entry name" value="Purine and uridine phosphorylases"/>
    <property type="match status" value="1"/>
</dbReference>
<evidence type="ECO:0000313" key="6">
    <source>
        <dbReference type="Proteomes" id="UP000480548"/>
    </source>
</evidence>
<protein>
    <submittedName>
        <fullName evidence="5">Uncharacterized protein</fullName>
    </submittedName>
</protein>
<organism evidence="5 6">
    <name type="scientific">Orbilia oligospora</name>
    <name type="common">Nematode-trapping fungus</name>
    <name type="synonym">Arthrobotrys oligospora</name>
    <dbReference type="NCBI Taxonomy" id="2813651"/>
    <lineage>
        <taxon>Eukaryota</taxon>
        <taxon>Fungi</taxon>
        <taxon>Dikarya</taxon>
        <taxon>Ascomycota</taxon>
        <taxon>Pezizomycotina</taxon>
        <taxon>Orbiliomycetes</taxon>
        <taxon>Orbiliales</taxon>
        <taxon>Orbiliaceae</taxon>
        <taxon>Orbilia</taxon>
    </lineage>
</organism>
<dbReference type="InterPro" id="IPR000845">
    <property type="entry name" value="Nucleoside_phosphorylase_d"/>
</dbReference>
<dbReference type="SMART" id="SM00248">
    <property type="entry name" value="ANK"/>
    <property type="match status" value="7"/>
</dbReference>
<dbReference type="PROSITE" id="PS50088">
    <property type="entry name" value="ANK_REPEAT"/>
    <property type="match status" value="1"/>
</dbReference>
<evidence type="ECO:0000256" key="1">
    <source>
        <dbReference type="ARBA" id="ARBA00022737"/>
    </source>
</evidence>
<dbReference type="Gene3D" id="1.25.40.20">
    <property type="entry name" value="Ankyrin repeat-containing domain"/>
    <property type="match status" value="3"/>
</dbReference>
<name>A0A7C8JS90_ORBOL</name>
<evidence type="ECO:0000259" key="3">
    <source>
        <dbReference type="Pfam" id="PF01048"/>
    </source>
</evidence>
<dbReference type="Proteomes" id="UP000480548">
    <property type="component" value="Unassembled WGS sequence"/>
</dbReference>
<dbReference type="Gene3D" id="3.40.50.1580">
    <property type="entry name" value="Nucleoside phosphorylase domain"/>
    <property type="match status" value="1"/>
</dbReference>
<dbReference type="InterPro" id="IPR035994">
    <property type="entry name" value="Nucleoside_phosphorylase_sf"/>
</dbReference>
<dbReference type="GO" id="GO:0009116">
    <property type="term" value="P:nucleoside metabolic process"/>
    <property type="evidence" value="ECO:0007669"/>
    <property type="project" value="InterPro"/>
</dbReference>
<dbReference type="Gene3D" id="3.40.50.300">
    <property type="entry name" value="P-loop containing nucleotide triphosphate hydrolases"/>
    <property type="match status" value="1"/>
</dbReference>
<dbReference type="GO" id="GO:0003824">
    <property type="term" value="F:catalytic activity"/>
    <property type="evidence" value="ECO:0007669"/>
    <property type="project" value="InterPro"/>
</dbReference>
<dbReference type="InterPro" id="IPR053137">
    <property type="entry name" value="NLR-like"/>
</dbReference>
<accession>A0A7C8JS90</accession>
<dbReference type="PROSITE" id="PS50297">
    <property type="entry name" value="ANK_REP_REGION"/>
    <property type="match status" value="1"/>
</dbReference>
<dbReference type="Pfam" id="PF01048">
    <property type="entry name" value="PNP_UDP_1"/>
    <property type="match status" value="1"/>
</dbReference>
<dbReference type="SUPFAM" id="SSF52540">
    <property type="entry name" value="P-loop containing nucleoside triphosphate hydrolases"/>
    <property type="match status" value="1"/>
</dbReference>
<dbReference type="InterPro" id="IPR027417">
    <property type="entry name" value="P-loop_NTPase"/>
</dbReference>
<dbReference type="EMBL" id="WIQZ01000023">
    <property type="protein sequence ID" value="KAF3138158.1"/>
    <property type="molecule type" value="Genomic_DNA"/>
</dbReference>
<dbReference type="SUPFAM" id="SSF48403">
    <property type="entry name" value="Ankyrin repeat"/>
    <property type="match status" value="1"/>
</dbReference>
<keyword evidence="2" id="KW-0040">ANK repeat</keyword>
<gene>
    <name evidence="5" type="ORF">TWF703_004685</name>
</gene>
<evidence type="ECO:0000256" key="2">
    <source>
        <dbReference type="PROSITE-ProRule" id="PRU00023"/>
    </source>
</evidence>
<evidence type="ECO:0000313" key="5">
    <source>
        <dbReference type="EMBL" id="KAF3138158.1"/>
    </source>
</evidence>
<dbReference type="PANTHER" id="PTHR46082">
    <property type="entry name" value="ATP/GTP-BINDING PROTEIN-RELATED"/>
    <property type="match status" value="1"/>
</dbReference>
<evidence type="ECO:0000259" key="4">
    <source>
        <dbReference type="Pfam" id="PF24883"/>
    </source>
</evidence>
<feature type="domain" description="Nucleoside phosphorylase" evidence="3">
    <location>
        <begin position="42"/>
        <end position="327"/>
    </location>
</feature>
<dbReference type="InterPro" id="IPR056884">
    <property type="entry name" value="NPHP3-like_N"/>
</dbReference>
<feature type="repeat" description="ANK" evidence="2">
    <location>
        <begin position="884"/>
        <end position="917"/>
    </location>
</feature>
<comment type="caution">
    <text evidence="5">The sequence shown here is derived from an EMBL/GenBank/DDBJ whole genome shotgun (WGS) entry which is preliminary data.</text>
</comment>
<dbReference type="PANTHER" id="PTHR46082:SF11">
    <property type="entry name" value="AAA+ ATPASE DOMAIN-CONTAINING PROTEIN-RELATED"/>
    <property type="match status" value="1"/>
</dbReference>
<sequence>MSQRYRYRDSDDDVGSGYYEARGRNARGATFMGPFSRDDYTVGWICAIPLEMAAARAMLDNIHVELPNQEDDRNAYTFGELSGHYVVIACLPFGTYGTTSAALVASQMRSSFPSVRFYLMVGIGGGVPSEAVDIRLGDIVVSRPTGRYSGVLQYDFGKAVAGGRFERIGALDKPPLELLTATSKLQSRQIVEGNPILDLLSDAIERYPQIQKTFTYPGQHQDLLFEAEYDHERGGTCRSCSKEWLVKREVRPTNDPTIHYGLIASGNQVMKDGRTRDRLAKELDIYCFEMEAAGLMDGFGCLVIRGICDYSDSHKNKQWQGYAAATAAAYAKALLDIVPKIGKGKRQDAEQMRISCLRSLSFQNIDARFYNIATAHQNTCNWLFKTPQFRRWEDRTNIETFNGVLWIKGNPGTGKSTLMKHALEYCRTASKFKGHSIIAYFFNARGTNLEKTCLGMLRSLVCQLIEQDTGVCSMFIPKYIRKEEMHGTTWQWHIDELKVFMFQTMQHFKPKPIILFADALDECEESEVREAVSFFEKLSYFALSARVSLSVLLSSRHYPTIRMHKMLELVVESQAEHDQDISIYVRDKLTVTKDADKIEKELLRKAEGIFMWVVLVTEMLNQAFDEGRITAVWKRLRDVPTDLDEVFRILLEKDNHYMNETLLMLQWVLFAPLPLFPKELYYGVIAGTEPDLLKAHNPLEVTDESIARFITSCSRGLIEIRQSSQTVQFIHETVNDFLLRNKRLQSLDPTLSPHVAGSSHAYLEIEDLANVSIATLLCNIPLTHGPYYPFIRYVAQHIFYHAELSCTGNKTQQRFLRRLFKQPRGFQLLKDLHDQWKVRDQEKYGRDSTLLYVLSLRGDRDLVKTLLSEKWIDVNAECGHFGNALQAALSIAAQQGTRADIVQMLLDAGADVNTIGPYGSVLHTAISTSAIRGLFDCDTTVLVICKLLDAGADVNARGGPYANALQAACAYTHYNLYKEREQIVTILLDAGADANAQGGEFGNALQATLENFSPIASGRDPDHLPVQIVKMLLNAGADPNHVGGGCGNPLLAAIHRATSIIERRNSTSDDSVKSPYTYGGPRKVSEAAPTDIIEILLSHGADVNAPVKHYGTALQAAAFLDCQHPPFGTLLTILGAGADITARNGHYGGVLQAVIARVIEFPKYKTSDFSFEVLKKLVEQGADVNALGGPYGSVLHAAVRCPQKTFRTLATELLLRAGANPNVGSGKFASVSKCVALRGSGGMLMELCNCPGGKLYHNVLYDSDGQRLCKRKLLGIDDGGALGIFNMLIRYGALDAAEEKKKLYEFFGWEAFKIEAFEKGGYPLLESVINEKERERESGRRRISIDARPNSLPQRL</sequence>